<feature type="chain" id="PRO_5041649599" description="Fish-egg lectin" evidence="3">
    <location>
        <begin position="20"/>
        <end position="259"/>
    </location>
</feature>
<dbReference type="AlphaFoldDB" id="A0AA88NFS4"/>
<dbReference type="SMART" id="SM00706">
    <property type="entry name" value="TECPR"/>
    <property type="match status" value="5"/>
</dbReference>
<gene>
    <name evidence="4" type="ORF">Q5P01_003359</name>
</gene>
<keyword evidence="3" id="KW-0732">Signal</keyword>
<evidence type="ECO:0008006" key="6">
    <source>
        <dbReference type="Google" id="ProtNLM"/>
    </source>
</evidence>
<comment type="similarity">
    <text evidence="2">Belongs to the tectonin family.</text>
</comment>
<organism evidence="4 5">
    <name type="scientific">Channa striata</name>
    <name type="common">Snakehead murrel</name>
    <name type="synonym">Ophicephalus striatus</name>
    <dbReference type="NCBI Taxonomy" id="64152"/>
    <lineage>
        <taxon>Eukaryota</taxon>
        <taxon>Metazoa</taxon>
        <taxon>Chordata</taxon>
        <taxon>Craniata</taxon>
        <taxon>Vertebrata</taxon>
        <taxon>Euteleostomi</taxon>
        <taxon>Actinopterygii</taxon>
        <taxon>Neopterygii</taxon>
        <taxon>Teleostei</taxon>
        <taxon>Neoteleostei</taxon>
        <taxon>Acanthomorphata</taxon>
        <taxon>Anabantaria</taxon>
        <taxon>Anabantiformes</taxon>
        <taxon>Channoidei</taxon>
        <taxon>Channidae</taxon>
        <taxon>Channa</taxon>
    </lineage>
</organism>
<dbReference type="GO" id="GO:0030246">
    <property type="term" value="F:carbohydrate binding"/>
    <property type="evidence" value="ECO:0007669"/>
    <property type="project" value="UniProtKB-KW"/>
</dbReference>
<evidence type="ECO:0000256" key="1">
    <source>
        <dbReference type="ARBA" id="ARBA00022734"/>
    </source>
</evidence>
<dbReference type="Pfam" id="PF19193">
    <property type="entry name" value="Tectonin"/>
    <property type="match status" value="1"/>
</dbReference>
<dbReference type="InterPro" id="IPR006624">
    <property type="entry name" value="Beta-propeller_rpt_TECPR"/>
</dbReference>
<evidence type="ECO:0000313" key="5">
    <source>
        <dbReference type="Proteomes" id="UP001187415"/>
    </source>
</evidence>
<proteinExistence type="inferred from homology"/>
<keyword evidence="1" id="KW-0430">Lectin</keyword>
<comment type="caution">
    <text evidence="4">The sequence shown here is derived from an EMBL/GenBank/DDBJ whole genome shotgun (WGS) entry which is preliminary data.</text>
</comment>
<dbReference type="PANTHER" id="PTHR23250">
    <property type="entry name" value="DYSFERLIN-RELATED"/>
    <property type="match status" value="1"/>
</dbReference>
<protein>
    <recommendedName>
        <fullName evidence="6">Fish-egg lectin</fullName>
    </recommendedName>
</protein>
<dbReference type="Proteomes" id="UP001187415">
    <property type="component" value="Unassembled WGS sequence"/>
</dbReference>
<evidence type="ECO:0000256" key="3">
    <source>
        <dbReference type="SAM" id="SignalP"/>
    </source>
</evidence>
<evidence type="ECO:0000313" key="4">
    <source>
        <dbReference type="EMBL" id="KAK2858739.1"/>
    </source>
</evidence>
<feature type="signal peptide" evidence="3">
    <location>
        <begin position="1"/>
        <end position="19"/>
    </location>
</feature>
<dbReference type="PANTHER" id="PTHR23250:SF3">
    <property type="entry name" value="FISH-EGG LECTIN-LIKE ISOFORM X1-RELATED"/>
    <property type="match status" value="1"/>
</dbReference>
<sequence>MRAVAAFVLVLCYLAVARAWICKEAPQHYFAVQIDAGQGQVVMRDRENLAYFLSGSTWFRLGTSKIKHVSVGSAGIWGVDPFNRVYKYVSGNFVLSEGVSLQQLDAGGAGQVVGISISSTVHCLKSTLASTYGQVSVLNWDSLSRNLVYYSCGPLYGCWGTDAADRIYVTQRLTPNTCETSGWMLVDGAAKVVEVGSDGNVFVVNAQGIVYQRLGISSGAPQGTQWVQIPMCMSIKHVTYDLGTLWVVTTGGTLMQCSH</sequence>
<dbReference type="InterPro" id="IPR051513">
    <property type="entry name" value="Tectonin_beta-prop"/>
</dbReference>
<accession>A0AA88NFS4</accession>
<name>A0AA88NFS4_CHASR</name>
<keyword evidence="5" id="KW-1185">Reference proteome</keyword>
<evidence type="ECO:0000256" key="2">
    <source>
        <dbReference type="ARBA" id="ARBA00038331"/>
    </source>
</evidence>
<reference evidence="4" key="1">
    <citation type="submission" date="2023-07" db="EMBL/GenBank/DDBJ databases">
        <title>Chromosome-level Genome Assembly of Striped Snakehead (Channa striata).</title>
        <authorList>
            <person name="Liu H."/>
        </authorList>
    </citation>
    <scope>NUCLEOTIDE SEQUENCE</scope>
    <source>
        <strain evidence="4">Gz</strain>
        <tissue evidence="4">Muscle</tissue>
    </source>
</reference>
<dbReference type="EMBL" id="JAUPFM010000002">
    <property type="protein sequence ID" value="KAK2858739.1"/>
    <property type="molecule type" value="Genomic_DNA"/>
</dbReference>